<gene>
    <name evidence="1" type="ORF">TRIUR3_12585</name>
</gene>
<reference evidence="1" key="1">
    <citation type="journal article" date="2013" name="Nature">
        <title>Draft genome of the wheat A-genome progenitor Triticum urartu.</title>
        <authorList>
            <person name="Ling H.Q."/>
            <person name="Zhao S."/>
            <person name="Liu D."/>
            <person name="Wang J."/>
            <person name="Sun H."/>
            <person name="Zhang C."/>
            <person name="Fan H."/>
            <person name="Li D."/>
            <person name="Dong L."/>
            <person name="Tao Y."/>
            <person name="Gao C."/>
            <person name="Wu H."/>
            <person name="Li Y."/>
            <person name="Cui Y."/>
            <person name="Guo X."/>
            <person name="Zheng S."/>
            <person name="Wang B."/>
            <person name="Yu K."/>
            <person name="Liang Q."/>
            <person name="Yang W."/>
            <person name="Lou X."/>
            <person name="Chen J."/>
            <person name="Feng M."/>
            <person name="Jian J."/>
            <person name="Zhang X."/>
            <person name="Luo G."/>
            <person name="Jiang Y."/>
            <person name="Liu J."/>
            <person name="Wang Z."/>
            <person name="Sha Y."/>
            <person name="Zhang B."/>
            <person name="Wu H."/>
            <person name="Tang D."/>
            <person name="Shen Q."/>
            <person name="Xue P."/>
            <person name="Zou S."/>
            <person name="Wang X."/>
            <person name="Liu X."/>
            <person name="Wang F."/>
            <person name="Yang Y."/>
            <person name="An X."/>
            <person name="Dong Z."/>
            <person name="Zhang K."/>
            <person name="Zhang X."/>
            <person name="Luo M.C."/>
            <person name="Dvorak J."/>
            <person name="Tong Y."/>
            <person name="Wang J."/>
            <person name="Yang H."/>
            <person name="Li Z."/>
            <person name="Wang D."/>
            <person name="Zhang A."/>
            <person name="Wang J."/>
        </authorList>
    </citation>
    <scope>NUCLEOTIDE SEQUENCE</scope>
</reference>
<proteinExistence type="predicted"/>
<evidence type="ECO:0000313" key="1">
    <source>
        <dbReference type="EMBL" id="EMS52786.1"/>
    </source>
</evidence>
<dbReference type="AlphaFoldDB" id="M7Z008"/>
<dbReference type="EMBL" id="KD202275">
    <property type="protein sequence ID" value="EMS52786.1"/>
    <property type="molecule type" value="Genomic_DNA"/>
</dbReference>
<organism evidence="1">
    <name type="scientific">Triticum urartu</name>
    <name type="common">Red wild einkorn</name>
    <name type="synonym">Crithodium urartu</name>
    <dbReference type="NCBI Taxonomy" id="4572"/>
    <lineage>
        <taxon>Eukaryota</taxon>
        <taxon>Viridiplantae</taxon>
        <taxon>Streptophyta</taxon>
        <taxon>Embryophyta</taxon>
        <taxon>Tracheophyta</taxon>
        <taxon>Spermatophyta</taxon>
        <taxon>Magnoliopsida</taxon>
        <taxon>Liliopsida</taxon>
        <taxon>Poales</taxon>
        <taxon>Poaceae</taxon>
        <taxon>BOP clade</taxon>
        <taxon>Pooideae</taxon>
        <taxon>Triticodae</taxon>
        <taxon>Triticeae</taxon>
        <taxon>Triticinae</taxon>
        <taxon>Triticum</taxon>
    </lineage>
</organism>
<sequence length="120" mass="13300">MGQAQLGGEAAWAGLEGSERTRCSGMAQVARDEVAEAGDEVARNSHMAALRELERRLGWIGWISARGRKVAVVGSMWNSRRIWWWLVEMDRWDGWDGEVGRWWLDRAGGGPEGDLECGGG</sequence>
<protein>
    <submittedName>
        <fullName evidence="1">Uncharacterized protein</fullName>
    </submittedName>
</protein>
<accession>M7Z008</accession>
<name>M7Z008_TRIUA</name>